<keyword evidence="5" id="KW-0808">Transferase</keyword>
<keyword evidence="3" id="KW-0067">ATP-binding</keyword>
<dbReference type="EMBL" id="LCFD01000002">
    <property type="protein sequence ID" value="KKS87454.1"/>
    <property type="molecule type" value="Genomic_DNA"/>
</dbReference>
<dbReference type="PANTHER" id="PTHR43030:SF1">
    <property type="entry name" value="PHOSPHOENOLPYRUVATE SYNTHASE"/>
    <property type="match status" value="1"/>
</dbReference>
<dbReference type="SUPFAM" id="SSF51621">
    <property type="entry name" value="Phosphoenolpyruvate/pyruvate domain"/>
    <property type="match status" value="1"/>
</dbReference>
<dbReference type="Proteomes" id="UP000034050">
    <property type="component" value="Unassembled WGS sequence"/>
</dbReference>
<dbReference type="InterPro" id="IPR015813">
    <property type="entry name" value="Pyrv/PenolPyrv_kinase-like_dom"/>
</dbReference>
<evidence type="ECO:0000256" key="3">
    <source>
        <dbReference type="ARBA" id="ARBA00022840"/>
    </source>
</evidence>
<accession>A0A0G1CPG5</accession>
<keyword evidence="5" id="KW-0418">Kinase</keyword>
<dbReference type="STRING" id="1618446.UV61_C0002G0175"/>
<protein>
    <submittedName>
        <fullName evidence="5">Pyruvate, water dikinase</fullName>
    </submittedName>
</protein>
<dbReference type="Gene3D" id="3.20.20.60">
    <property type="entry name" value="Phosphoenolpyruvate-binding domains"/>
    <property type="match status" value="1"/>
</dbReference>
<comment type="caution">
    <text evidence="5">The sequence shown here is derived from an EMBL/GenBank/DDBJ whole genome shotgun (WGS) entry which is preliminary data.</text>
</comment>
<organism evidence="5 6">
    <name type="scientific">Candidatus Gottesmanbacteria bacterium GW2011_GWB1_43_11</name>
    <dbReference type="NCBI Taxonomy" id="1618446"/>
    <lineage>
        <taxon>Bacteria</taxon>
        <taxon>Candidatus Gottesmaniibacteriota</taxon>
    </lineage>
</organism>
<evidence type="ECO:0000313" key="5">
    <source>
        <dbReference type="EMBL" id="KKS87454.1"/>
    </source>
</evidence>
<proteinExistence type="inferred from homology"/>
<dbReference type="InterPro" id="IPR040442">
    <property type="entry name" value="Pyrv_kinase-like_dom_sf"/>
</dbReference>
<sequence length="434" mass="48847">MHLINYGCREDVAGKLRTIKLLKQINQILPGEIIVLKLSGDLLIPVLQAIDRGAVAFIADCGKTNHGVIAAKELGLPFYIGNQNDLRNGYYYSLLENQIHPGKMPIKTSKNANRRLAPATNKNLFINLGFPKRVLKHNPQLFSAVDGVGFARLEFCIAEIIGRLHPVEYLRRFGEEKLLIEIYKEFAKVADKFSGKRFWIRTDDFSPAQLVQLEAGKKYESHIGNELVSFRGISRSIHPDWQNLGNLEKKLTGVSWIGIQFKALNILARDFPKVKFGVFAPMVHDVSEYKVWRKIADKFIKQPIDYGVMVEVPALTGKGITPFIKSKLIDFMIFGTNDLTALTLGIDRSDNRLAYLFNEENPVVLNSLYETIAICKKAKVLTAIGGAAASRPSLIKKLFTAGIDIFSVNPDRETINQTRQFIYKLERGKKNAKN</sequence>
<evidence type="ECO:0000256" key="1">
    <source>
        <dbReference type="ARBA" id="ARBA00007837"/>
    </source>
</evidence>
<feature type="domain" description="PEP-utilising enzyme C-terminal" evidence="4">
    <location>
        <begin position="109"/>
        <end position="424"/>
    </location>
</feature>
<dbReference type="PANTHER" id="PTHR43030">
    <property type="entry name" value="PHOSPHOENOLPYRUVATE SYNTHASE"/>
    <property type="match status" value="1"/>
</dbReference>
<dbReference type="GO" id="GO:0008986">
    <property type="term" value="F:pyruvate, water dikinase activity"/>
    <property type="evidence" value="ECO:0007669"/>
    <property type="project" value="InterPro"/>
</dbReference>
<name>A0A0G1CPG5_9BACT</name>
<evidence type="ECO:0000256" key="2">
    <source>
        <dbReference type="ARBA" id="ARBA00022741"/>
    </source>
</evidence>
<reference evidence="5 6" key="1">
    <citation type="journal article" date="2015" name="Nature">
        <title>rRNA introns, odd ribosomes, and small enigmatic genomes across a large radiation of phyla.</title>
        <authorList>
            <person name="Brown C.T."/>
            <person name="Hug L.A."/>
            <person name="Thomas B.C."/>
            <person name="Sharon I."/>
            <person name="Castelle C.J."/>
            <person name="Singh A."/>
            <person name="Wilkins M.J."/>
            <person name="Williams K.H."/>
            <person name="Banfield J.F."/>
        </authorList>
    </citation>
    <scope>NUCLEOTIDE SEQUENCE [LARGE SCALE GENOMIC DNA]</scope>
</reference>
<dbReference type="Pfam" id="PF02896">
    <property type="entry name" value="PEP-utilizers_C"/>
    <property type="match status" value="1"/>
</dbReference>
<evidence type="ECO:0000259" key="4">
    <source>
        <dbReference type="Pfam" id="PF02896"/>
    </source>
</evidence>
<keyword evidence="5" id="KW-0670">Pyruvate</keyword>
<dbReference type="InterPro" id="IPR006319">
    <property type="entry name" value="PEP_synth"/>
</dbReference>
<evidence type="ECO:0000313" key="6">
    <source>
        <dbReference type="Proteomes" id="UP000034050"/>
    </source>
</evidence>
<keyword evidence="2" id="KW-0547">Nucleotide-binding</keyword>
<comment type="similarity">
    <text evidence="1">Belongs to the PEP-utilizing enzyme family.</text>
</comment>
<dbReference type="InterPro" id="IPR000121">
    <property type="entry name" value="PEP_util_C"/>
</dbReference>
<gene>
    <name evidence="5" type="ORF">UV61_C0002G0175</name>
</gene>
<dbReference type="AlphaFoldDB" id="A0A0G1CPG5"/>
<dbReference type="GO" id="GO:0005524">
    <property type="term" value="F:ATP binding"/>
    <property type="evidence" value="ECO:0007669"/>
    <property type="project" value="UniProtKB-KW"/>
</dbReference>